<evidence type="ECO:0000313" key="2">
    <source>
        <dbReference type="EMBL" id="OAE35684.1"/>
    </source>
</evidence>
<accession>A0A176WS66</accession>
<reference evidence="2" key="1">
    <citation type="submission" date="2016-03" db="EMBL/GenBank/DDBJ databases">
        <title>Mechanisms controlling the formation of the plant cell surface in tip-growing cells are functionally conserved among land plants.</title>
        <authorList>
            <person name="Honkanen S."/>
            <person name="Jones V.A."/>
            <person name="Morieri G."/>
            <person name="Champion C."/>
            <person name="Hetherington A.J."/>
            <person name="Kelly S."/>
            <person name="Saint-Marcoux D."/>
            <person name="Proust H."/>
            <person name="Prescott H."/>
            <person name="Dolan L."/>
        </authorList>
    </citation>
    <scope>NUCLEOTIDE SEQUENCE [LARGE SCALE GENOMIC DNA]</scope>
    <source>
        <tissue evidence="2">Whole gametophyte</tissue>
    </source>
</reference>
<feature type="region of interest" description="Disordered" evidence="1">
    <location>
        <begin position="1"/>
        <end position="81"/>
    </location>
</feature>
<gene>
    <name evidence="2" type="ORF">AXG93_1154s1380</name>
</gene>
<proteinExistence type="predicted"/>
<evidence type="ECO:0000256" key="1">
    <source>
        <dbReference type="SAM" id="MobiDB-lite"/>
    </source>
</evidence>
<sequence>MERSSDGSRIVVVVGDSPRITASQRPDTRPTPARAVANDKARGVAPGARRPPSRSETPRSQSQQQRMKPSKKRVLGVGSRFRSAQRASDRRCVIKLVIVVELGRRDLEACEVVRTGLDFGNRDRMPKQENFAEVQGKEGGMGSLQPKDNRRVEILMKEGREEFLEGGRDGDSLHECVAYDFVYNWPVRLFECFEFFKIFCFDRLISIIDKSTADGQKATPL</sequence>
<comment type="caution">
    <text evidence="2">The sequence shown here is derived from an EMBL/GenBank/DDBJ whole genome shotgun (WGS) entry which is preliminary data.</text>
</comment>
<dbReference type="Proteomes" id="UP000077202">
    <property type="component" value="Unassembled WGS sequence"/>
</dbReference>
<evidence type="ECO:0000313" key="3">
    <source>
        <dbReference type="Proteomes" id="UP000077202"/>
    </source>
</evidence>
<dbReference type="EMBL" id="LVLJ01000095">
    <property type="protein sequence ID" value="OAE35684.1"/>
    <property type="molecule type" value="Genomic_DNA"/>
</dbReference>
<name>A0A176WS66_MARPO</name>
<dbReference type="AlphaFoldDB" id="A0A176WS66"/>
<protein>
    <submittedName>
        <fullName evidence="2">Uncharacterized protein</fullName>
    </submittedName>
</protein>
<feature type="compositionally biased region" description="Low complexity" evidence="1">
    <location>
        <begin position="54"/>
        <end position="66"/>
    </location>
</feature>
<keyword evidence="3" id="KW-1185">Reference proteome</keyword>
<organism evidence="2 3">
    <name type="scientific">Marchantia polymorpha subsp. ruderalis</name>
    <dbReference type="NCBI Taxonomy" id="1480154"/>
    <lineage>
        <taxon>Eukaryota</taxon>
        <taxon>Viridiplantae</taxon>
        <taxon>Streptophyta</taxon>
        <taxon>Embryophyta</taxon>
        <taxon>Marchantiophyta</taxon>
        <taxon>Marchantiopsida</taxon>
        <taxon>Marchantiidae</taxon>
        <taxon>Marchantiales</taxon>
        <taxon>Marchantiaceae</taxon>
        <taxon>Marchantia</taxon>
    </lineage>
</organism>